<keyword evidence="2" id="KW-1185">Reference proteome</keyword>
<evidence type="ECO:0000313" key="2">
    <source>
        <dbReference type="Proteomes" id="UP001596227"/>
    </source>
</evidence>
<dbReference type="EMBL" id="JBHSSB010000032">
    <property type="protein sequence ID" value="MFC6295958.1"/>
    <property type="molecule type" value="Genomic_DNA"/>
</dbReference>
<comment type="caution">
    <text evidence="1">The sequence shown here is derived from an EMBL/GenBank/DDBJ whole genome shotgun (WGS) entry which is preliminary data.</text>
</comment>
<dbReference type="Proteomes" id="UP001596227">
    <property type="component" value="Unassembled WGS sequence"/>
</dbReference>
<evidence type="ECO:0000313" key="1">
    <source>
        <dbReference type="EMBL" id="MFC6295958.1"/>
    </source>
</evidence>
<reference evidence="2" key="1">
    <citation type="journal article" date="2019" name="Int. J. Syst. Evol. Microbiol.">
        <title>The Global Catalogue of Microorganisms (GCM) 10K type strain sequencing project: providing services to taxonomists for standard genome sequencing and annotation.</title>
        <authorList>
            <consortium name="The Broad Institute Genomics Platform"/>
            <consortium name="The Broad Institute Genome Sequencing Center for Infectious Disease"/>
            <person name="Wu L."/>
            <person name="Ma J."/>
        </authorList>
    </citation>
    <scope>NUCLEOTIDE SEQUENCE [LARGE SCALE GENOMIC DNA]</scope>
    <source>
        <strain evidence="2">CCM 8934</strain>
    </source>
</reference>
<organism evidence="1 2">
    <name type="scientific">Lactiplantibacillus daoliensis</name>
    <dbReference type="NCBI Taxonomy" id="2559916"/>
    <lineage>
        <taxon>Bacteria</taxon>
        <taxon>Bacillati</taxon>
        <taxon>Bacillota</taxon>
        <taxon>Bacilli</taxon>
        <taxon>Lactobacillales</taxon>
        <taxon>Lactobacillaceae</taxon>
        <taxon>Lactiplantibacillus</taxon>
    </lineage>
</organism>
<protein>
    <submittedName>
        <fullName evidence="1">Uncharacterized protein</fullName>
    </submittedName>
</protein>
<sequence length="82" mass="9383">MTNYPEIIAQVVDDLEDQAGIILTPQQLYTLQQTHQISLKQSELAPYNIAGIKHYLKQIPTKVRYRNCYKNLANGRLVIVIA</sequence>
<accession>A0ABW1ULJ2</accession>
<name>A0ABW1ULJ2_9LACO</name>
<dbReference type="RefSeq" id="WP_137607132.1">
    <property type="nucleotide sequence ID" value="NZ_BJDH01000004.1"/>
</dbReference>
<gene>
    <name evidence="1" type="ORF">ACFQH1_12165</name>
</gene>
<proteinExistence type="predicted"/>